<evidence type="ECO:0000313" key="2">
    <source>
        <dbReference type="EMBL" id="CEK87775.1"/>
    </source>
</evidence>
<proteinExistence type="predicted"/>
<accession>A0A0B7B342</accession>
<dbReference type="EMBL" id="HACG01040909">
    <property type="protein sequence ID" value="CEK87774.1"/>
    <property type="molecule type" value="Transcribed_RNA"/>
</dbReference>
<evidence type="ECO:0000313" key="1">
    <source>
        <dbReference type="EMBL" id="CEK87774.1"/>
    </source>
</evidence>
<gene>
    <name evidence="1" type="primary">ORF161352</name>
    <name evidence="2" type="synonym">ORF161360</name>
</gene>
<reference evidence="1" key="1">
    <citation type="submission" date="2014-12" db="EMBL/GenBank/DDBJ databases">
        <title>Insight into the proteome of Arion vulgaris.</title>
        <authorList>
            <person name="Aradska J."/>
            <person name="Bulat T."/>
            <person name="Smidak R."/>
            <person name="Sarate P."/>
            <person name="Gangsoo J."/>
            <person name="Sialana F."/>
            <person name="Bilban M."/>
            <person name="Lubec G."/>
        </authorList>
    </citation>
    <scope>NUCLEOTIDE SEQUENCE</scope>
    <source>
        <tissue evidence="1">Skin</tissue>
    </source>
</reference>
<feature type="non-terminal residue" evidence="1">
    <location>
        <position position="65"/>
    </location>
</feature>
<sequence length="65" mass="7708">MHSHYTSCAECYDEFSSFFIHALDMMYTAVTNVHVYVFIRDKHCDIKTLLEFHELFPSAAPRRSF</sequence>
<protein>
    <submittedName>
        <fullName evidence="1">Uncharacterized protein</fullName>
    </submittedName>
</protein>
<organism evidence="1">
    <name type="scientific">Arion vulgaris</name>
    <dbReference type="NCBI Taxonomy" id="1028688"/>
    <lineage>
        <taxon>Eukaryota</taxon>
        <taxon>Metazoa</taxon>
        <taxon>Spiralia</taxon>
        <taxon>Lophotrochozoa</taxon>
        <taxon>Mollusca</taxon>
        <taxon>Gastropoda</taxon>
        <taxon>Heterobranchia</taxon>
        <taxon>Euthyneura</taxon>
        <taxon>Panpulmonata</taxon>
        <taxon>Eupulmonata</taxon>
        <taxon>Stylommatophora</taxon>
        <taxon>Helicina</taxon>
        <taxon>Arionoidea</taxon>
        <taxon>Arionidae</taxon>
        <taxon>Arion</taxon>
    </lineage>
</organism>
<dbReference type="AlphaFoldDB" id="A0A0B7B342"/>
<name>A0A0B7B342_9EUPU</name>
<dbReference type="EMBL" id="HACG01040910">
    <property type="protein sequence ID" value="CEK87775.1"/>
    <property type="molecule type" value="Transcribed_RNA"/>
</dbReference>